<dbReference type="Gene3D" id="2.60.40.1080">
    <property type="match status" value="15"/>
</dbReference>
<feature type="domain" description="BIG2" evidence="1">
    <location>
        <begin position="903"/>
        <end position="978"/>
    </location>
</feature>
<keyword evidence="3" id="KW-1185">Reference proteome</keyword>
<reference evidence="2 3" key="1">
    <citation type="submission" date="2020-08" db="EMBL/GenBank/DDBJ databases">
        <title>Genome public.</title>
        <authorList>
            <person name="Liu C."/>
            <person name="Sun Q."/>
        </authorList>
    </citation>
    <scope>NUCLEOTIDE SEQUENCE [LARGE SCALE GENOMIC DNA]</scope>
    <source>
        <strain evidence="2 3">NSJ-37</strain>
    </source>
</reference>
<gene>
    <name evidence="2" type="ORF">H8704_00285</name>
</gene>
<evidence type="ECO:0000313" key="3">
    <source>
        <dbReference type="Proteomes" id="UP000606193"/>
    </source>
</evidence>
<feature type="domain" description="BIG2" evidence="1">
    <location>
        <begin position="1500"/>
        <end position="1574"/>
    </location>
</feature>
<feature type="domain" description="BIG2" evidence="1">
    <location>
        <begin position="639"/>
        <end position="725"/>
    </location>
</feature>
<feature type="domain" description="BIG2" evidence="1">
    <location>
        <begin position="732"/>
        <end position="807"/>
    </location>
</feature>
<name>A0ABR7MXG7_9FIRM</name>
<feature type="domain" description="BIG2" evidence="1">
    <location>
        <begin position="812"/>
        <end position="892"/>
    </location>
</feature>
<dbReference type="InterPro" id="IPR008964">
    <property type="entry name" value="Invasin/intimin_cell_adhesion"/>
</dbReference>
<feature type="domain" description="BIG2" evidence="1">
    <location>
        <begin position="1248"/>
        <end position="1324"/>
    </location>
</feature>
<feature type="domain" description="BIG2" evidence="1">
    <location>
        <begin position="1167"/>
        <end position="1243"/>
    </location>
</feature>
<dbReference type="Proteomes" id="UP000606193">
    <property type="component" value="Unassembled WGS sequence"/>
</dbReference>
<dbReference type="PANTHER" id="PTHR23019">
    <property type="entry name" value="NUCLEAR PORE MEMBRANE GLYCOPROTEIN GP210-RELATED"/>
    <property type="match status" value="1"/>
</dbReference>
<feature type="domain" description="BIG2" evidence="1">
    <location>
        <begin position="994"/>
        <end position="1071"/>
    </location>
</feature>
<feature type="domain" description="BIG2" evidence="1">
    <location>
        <begin position="1575"/>
        <end position="1646"/>
    </location>
</feature>
<accession>A0ABR7MXG7</accession>
<feature type="domain" description="BIG2" evidence="1">
    <location>
        <begin position="556"/>
        <end position="638"/>
    </location>
</feature>
<dbReference type="InterPro" id="IPR045197">
    <property type="entry name" value="NUP210-like"/>
</dbReference>
<proteinExistence type="predicted"/>
<comment type="caution">
    <text evidence="2">The sequence shown here is derived from an EMBL/GenBank/DDBJ whole genome shotgun (WGS) entry which is preliminary data.</text>
</comment>
<feature type="domain" description="BIG2" evidence="1">
    <location>
        <begin position="1080"/>
        <end position="1166"/>
    </location>
</feature>
<organism evidence="2 3">
    <name type="scientific">Jutongia huaianensis</name>
    <dbReference type="NCBI Taxonomy" id="2763668"/>
    <lineage>
        <taxon>Bacteria</taxon>
        <taxon>Bacillati</taxon>
        <taxon>Bacillota</taxon>
        <taxon>Clostridia</taxon>
        <taxon>Lachnospirales</taxon>
        <taxon>Lachnospiraceae</taxon>
        <taxon>Jutongia</taxon>
    </lineage>
</organism>
<dbReference type="RefSeq" id="WP_249296864.1">
    <property type="nucleotide sequence ID" value="NZ_JACRSX010000001.1"/>
</dbReference>
<dbReference type="PANTHER" id="PTHR23019:SF0">
    <property type="entry name" value="NUCLEAR PORE MEMBRANE GLYCOPROTEIN 210"/>
    <property type="match status" value="1"/>
</dbReference>
<dbReference type="Pfam" id="PF02368">
    <property type="entry name" value="Big_2"/>
    <property type="match status" value="11"/>
</dbReference>
<sequence length="1651" mass="178152">MKKRFRTMKKWTWLLAVIALFFGVFLATAGYQMKHSIRAASYDVIDDEGNPVEGTYVLRRATATFGLSDYASGDKCVWSSANTEIMTVDPATANQRQVSVSVQKMGKVGLTCTITHTDGSMETRNVAIDVVFSINEFLSSDAPAKMTKIHTEDERRSIVMDYGKTLYLGKNAKTDTGKLNLIFGDATSSNAIWYSNNEDVVRVSGTAAEPLVMAVGAGKTQLSVTYNDGKNEYNDSIDVYVRPEIRKDSSTGTRLDNSSTIVTMENNDKIWIPALFSANPLEGVLDKVTWVIAKRSGTTRTLVRDSLGRTGTNGDDANLIYDSSTNTFRLDAKAGQYIVMFYVKGTYTTFEDAQDSSVFLGCNPAYFNADVRGKFEDKDVTINIGGSYDLSEAFNISKEALKQNFSLSVVDNSGNWVSTDYDNWAMTGQNKGMAEFKVKCNTRPSETLPGISQGQEVTVKINVTDTFSLNVSNATMAVGSKLELTGIIGSGEYTDSSSFRWETTDTTETYVSMSSNAQYATVTAKKETAADSPVTVRLYWTDDQAVTRVASCKIYVTTSATTIPLDRTELEMEIDSVEYLDSGLSGEQNLTWISADPDMVKVDPQQGNTKAKLTAGKKTGSTTVTVLNKDNNVYATCRVTVTAAISELSIEQGENIDTFLSAGFIFLKAKYAPSNATNTELKWTTSDPSVATVDQNGVVTLLKEDTVWISVEPVFNPYNLVARCCINIKKNPVTDIITDVEEINMIAGDQYTVQTTIVPSDATDTTLLWNTDSEKIARVQGGTITAVAPGDANITVANGTVFKIIKVHVRNRLLSASFTQNEYEVKEGDTVSLKNALIFNPADHVNTNVSWTSTNPNVVKVDDDGNITGLKAGDVAWITCVPEDLGISGAISCMVRVISQDVPAKNITLDPSEATMHVGDTLQIKGVFDPVTATYQNLNWSSTDEKVAKVDENGLVTAVAEGTVSIGAVYRDPITGTVWSPIYCKIKVEPAVVSAVDYELTPAHKELYVGDNYTVKPVFKPEDATNQTVHFYSSDETVATIDEDGVVQGISEGSAVIIGRSEDGDIVKTCTVTVVPPPVPVEDFTVDPTEQEVRVGSNFYITPVFTPENASNQKVNYKSVDEKIASVDENGLVTGVAVGETTIICQSVEGNIIATCKVTVLKAYVNVINFNITPTAQEIETGSTFQITPVFTPADATNQKVTYQSSDPSIATVDEKGLVTAVKKGSVTIICQSDEGKIVVYCNVTVIEGVTLTLKPSSREIAVGKSFKISKVIVPEEADGTATWQSSNAAVAKVDQNGKVTGLRKGTCTISCTLTKYNVTATCEVTVATLKTTVKLGKTGIRMGVGSTYRMKVTVWSNNTKTPAVRWLTSRKKVATVNQKGKITAKKVGMTTITAVSRDRLKVKANCKVRVIQRAKSIQIVPDYAVCYIGGTRKLHVTMKPRNTTLHNVKWSSADTSIAIVENDGMVRGIAEGETKITAVTKDGGKKKAVCVVKVTEKVPAMGIVVAQSELTMKQGDSTKLSYSVLPNNTSDNITFASDNRRVAKVSGAGVVTATGTGNCTITILADGGVTSTVAVNVVALNRSSLTMRQYDTETLIVEGTTATATWYSSNPRVATVVDGKVVGRSVGTTYIYATVNGCKMACRVNITSLN</sequence>
<feature type="domain" description="BIG2" evidence="1">
    <location>
        <begin position="1330"/>
        <end position="1406"/>
    </location>
</feature>
<feature type="domain" description="BIG2" evidence="1">
    <location>
        <begin position="463"/>
        <end position="548"/>
    </location>
</feature>
<evidence type="ECO:0000313" key="2">
    <source>
        <dbReference type="EMBL" id="MBC8561078.1"/>
    </source>
</evidence>
<dbReference type="SUPFAM" id="SSF49373">
    <property type="entry name" value="Invasin/intimin cell-adhesion fragments"/>
    <property type="match status" value="14"/>
</dbReference>
<evidence type="ECO:0000259" key="1">
    <source>
        <dbReference type="SMART" id="SM00635"/>
    </source>
</evidence>
<dbReference type="EMBL" id="JACRSX010000001">
    <property type="protein sequence ID" value="MBC8561078.1"/>
    <property type="molecule type" value="Genomic_DNA"/>
</dbReference>
<dbReference type="InterPro" id="IPR003343">
    <property type="entry name" value="Big_2"/>
</dbReference>
<dbReference type="SMART" id="SM00635">
    <property type="entry name" value="BID_2"/>
    <property type="match status" value="14"/>
</dbReference>
<protein>
    <submittedName>
        <fullName evidence="2">Ig-like domain-containing protein</fullName>
    </submittedName>
</protein>
<feature type="domain" description="BIG2" evidence="1">
    <location>
        <begin position="1414"/>
        <end position="1491"/>
    </location>
</feature>